<reference evidence="3 4" key="1">
    <citation type="submission" date="2014-03" db="EMBL/GenBank/DDBJ databases">
        <title>Genomics of Bifidobacteria.</title>
        <authorList>
            <person name="Ventura M."/>
            <person name="Milani C."/>
            <person name="Lugli G.A."/>
        </authorList>
    </citation>
    <scope>NUCLEOTIDE SEQUENCE [LARGE SCALE GENOMIC DNA]</scope>
    <source>
        <strain evidence="3 4">LMG 21775</strain>
    </source>
</reference>
<organism evidence="3 4">
    <name type="scientific">Bifidobacterium psychraerophilum</name>
    <dbReference type="NCBI Taxonomy" id="218140"/>
    <lineage>
        <taxon>Bacteria</taxon>
        <taxon>Bacillati</taxon>
        <taxon>Actinomycetota</taxon>
        <taxon>Actinomycetes</taxon>
        <taxon>Bifidobacteriales</taxon>
        <taxon>Bifidobacteriaceae</taxon>
        <taxon>Bifidobacterium</taxon>
    </lineage>
</organism>
<dbReference type="GeneID" id="98301228"/>
<sequence>MIGEAHHAAVTEVVAFIERDAAAARTGAAAGDGAVAQVDVTGMIATAFDHFDSRAGDPHLRMHVVISNKAKTTLDGNGGPWVTGRCLLRWWLCRSLHEALFVNHMTRMFGVSWDARDRGRYRNPAWAIPDVPETLVDEFFTRAHHIDAETDRLIEECVAVHGRWLSPVTIMKLRAKATLSTRPTRKSTSWQTSPRNGGAEQAASSGSDPTAWAMSVTDNPTPMLLQADDIPLDVIGEVGESVMVAVGEKLSTWRRWNLAAEDTRQTMGWRFVTIEDREAIVGLVADAAEQRSLRLTPPELVSFPVVFRRGDESSVFRPKHSTVFSSHQLLQAEDRLLTRSRDLADPTVPVGTVEAVNSMPDGGGRMFCEDQAEALTRIAVSGRVGCFGGADWCRENHGDKCVASSLGSRTR</sequence>
<dbReference type="Proteomes" id="UP000029050">
    <property type="component" value="Unassembled WGS sequence"/>
</dbReference>
<protein>
    <submittedName>
        <fullName evidence="3">Conjugative relaxase domain-containing protein</fullName>
    </submittedName>
</protein>
<dbReference type="RefSeq" id="WP_051921825.1">
    <property type="nucleotide sequence ID" value="NZ_JGZI01000010.1"/>
</dbReference>
<keyword evidence="4" id="KW-1185">Reference proteome</keyword>
<gene>
    <name evidence="3" type="ORF">BPSY_1449</name>
</gene>
<feature type="domain" description="TrwC relaxase" evidence="2">
    <location>
        <begin position="2"/>
        <end position="187"/>
    </location>
</feature>
<dbReference type="EMBL" id="JGZI01000010">
    <property type="protein sequence ID" value="KFI81041.1"/>
    <property type="molecule type" value="Genomic_DNA"/>
</dbReference>
<dbReference type="Pfam" id="PF08751">
    <property type="entry name" value="TrwC"/>
    <property type="match status" value="1"/>
</dbReference>
<name>A0A087CCP1_9BIFI</name>
<comment type="caution">
    <text evidence="3">The sequence shown here is derived from an EMBL/GenBank/DDBJ whole genome shotgun (WGS) entry which is preliminary data.</text>
</comment>
<accession>A0A087CCP1</accession>
<dbReference type="STRING" id="218140.BPSY_1449"/>
<dbReference type="SUPFAM" id="SSF55464">
    <property type="entry name" value="Origin of replication-binding domain, RBD-like"/>
    <property type="match status" value="1"/>
</dbReference>
<evidence type="ECO:0000313" key="3">
    <source>
        <dbReference type="EMBL" id="KFI81041.1"/>
    </source>
</evidence>
<evidence type="ECO:0000313" key="4">
    <source>
        <dbReference type="Proteomes" id="UP000029050"/>
    </source>
</evidence>
<feature type="region of interest" description="Disordered" evidence="1">
    <location>
        <begin position="179"/>
        <end position="217"/>
    </location>
</feature>
<dbReference type="InterPro" id="IPR014862">
    <property type="entry name" value="TrwC"/>
</dbReference>
<proteinExistence type="predicted"/>
<dbReference type="eggNOG" id="COG0507">
    <property type="taxonomic scope" value="Bacteria"/>
</dbReference>
<dbReference type="AlphaFoldDB" id="A0A087CCP1"/>
<evidence type="ECO:0000259" key="2">
    <source>
        <dbReference type="Pfam" id="PF08751"/>
    </source>
</evidence>
<feature type="compositionally biased region" description="Polar residues" evidence="1">
    <location>
        <begin position="179"/>
        <end position="195"/>
    </location>
</feature>
<evidence type="ECO:0000256" key="1">
    <source>
        <dbReference type="SAM" id="MobiDB-lite"/>
    </source>
</evidence>